<evidence type="ECO:0000313" key="2">
    <source>
        <dbReference type="EnsemblPlants" id="QL01p039974:mrna:CDS:2"/>
    </source>
</evidence>
<dbReference type="Gramene" id="QL01p039974:mrna">
    <property type="protein sequence ID" value="QL01p039974:mrna:CDS:2"/>
    <property type="gene ID" value="QL01p039974"/>
</dbReference>
<sequence>MVRTRSRATSPGHQESRDASSNPHRDCQSAPAMQLSFVQHMQSMATAMTKLTRQDQELTREINLRRQRYEAYGEEKG</sequence>
<evidence type="ECO:0000256" key="1">
    <source>
        <dbReference type="SAM" id="MobiDB-lite"/>
    </source>
</evidence>
<organism evidence="2 3">
    <name type="scientific">Quercus lobata</name>
    <name type="common">Valley oak</name>
    <dbReference type="NCBI Taxonomy" id="97700"/>
    <lineage>
        <taxon>Eukaryota</taxon>
        <taxon>Viridiplantae</taxon>
        <taxon>Streptophyta</taxon>
        <taxon>Embryophyta</taxon>
        <taxon>Tracheophyta</taxon>
        <taxon>Spermatophyta</taxon>
        <taxon>Magnoliopsida</taxon>
        <taxon>eudicotyledons</taxon>
        <taxon>Gunneridae</taxon>
        <taxon>Pentapetalae</taxon>
        <taxon>rosids</taxon>
        <taxon>fabids</taxon>
        <taxon>Fagales</taxon>
        <taxon>Fagaceae</taxon>
        <taxon>Quercus</taxon>
    </lineage>
</organism>
<dbReference type="InParanoid" id="A0A7N2KQ57"/>
<reference evidence="2 3" key="1">
    <citation type="journal article" date="2016" name="G3 (Bethesda)">
        <title>First Draft Assembly and Annotation of the Genome of a California Endemic Oak Quercus lobata Nee (Fagaceae).</title>
        <authorList>
            <person name="Sork V.L."/>
            <person name="Fitz-Gibbon S.T."/>
            <person name="Puiu D."/>
            <person name="Crepeau M."/>
            <person name="Gugger P.F."/>
            <person name="Sherman R."/>
            <person name="Stevens K."/>
            <person name="Langley C.H."/>
            <person name="Pellegrini M."/>
            <person name="Salzberg S.L."/>
        </authorList>
    </citation>
    <scope>NUCLEOTIDE SEQUENCE [LARGE SCALE GENOMIC DNA]</scope>
    <source>
        <strain evidence="2 3">cv. SW786</strain>
    </source>
</reference>
<name>A0A7N2KQ57_QUELO</name>
<proteinExistence type="predicted"/>
<accession>A0A7N2KQ57</accession>
<reference evidence="2" key="2">
    <citation type="submission" date="2021-01" db="UniProtKB">
        <authorList>
            <consortium name="EnsemblPlants"/>
        </authorList>
    </citation>
    <scope>IDENTIFICATION</scope>
</reference>
<dbReference type="Proteomes" id="UP000594261">
    <property type="component" value="Chromosome 1"/>
</dbReference>
<feature type="region of interest" description="Disordered" evidence="1">
    <location>
        <begin position="1"/>
        <end position="29"/>
    </location>
</feature>
<protein>
    <submittedName>
        <fullName evidence="2">Uncharacterized protein</fullName>
    </submittedName>
</protein>
<dbReference type="EMBL" id="LRBV02000001">
    <property type="status" value="NOT_ANNOTATED_CDS"/>
    <property type="molecule type" value="Genomic_DNA"/>
</dbReference>
<evidence type="ECO:0000313" key="3">
    <source>
        <dbReference type="Proteomes" id="UP000594261"/>
    </source>
</evidence>
<feature type="compositionally biased region" description="Basic and acidic residues" evidence="1">
    <location>
        <begin position="14"/>
        <end position="27"/>
    </location>
</feature>
<dbReference type="EnsemblPlants" id="QL01p039974:mrna">
    <property type="protein sequence ID" value="QL01p039974:mrna:CDS:2"/>
    <property type="gene ID" value="QL01p039974"/>
</dbReference>
<dbReference type="AlphaFoldDB" id="A0A7N2KQ57"/>
<keyword evidence="3" id="KW-1185">Reference proteome</keyword>